<dbReference type="GO" id="GO:0006355">
    <property type="term" value="P:regulation of DNA-templated transcription"/>
    <property type="evidence" value="ECO:0007669"/>
    <property type="project" value="InterPro"/>
</dbReference>
<dbReference type="RefSeq" id="WP_184792795.1">
    <property type="nucleotide sequence ID" value="NZ_BONT01000101.1"/>
</dbReference>
<dbReference type="GO" id="GO:0003677">
    <property type="term" value="F:DNA binding"/>
    <property type="evidence" value="ECO:0007669"/>
    <property type="project" value="UniProtKB-KW"/>
</dbReference>
<dbReference type="InterPro" id="IPR002831">
    <property type="entry name" value="Tscrpt_reg_TrmB_N"/>
</dbReference>
<dbReference type="InterPro" id="IPR016032">
    <property type="entry name" value="Sig_transdc_resp-reg_C-effctor"/>
</dbReference>
<name>A0A841G199_9ACTN</name>
<dbReference type="PANTHER" id="PTHR34293">
    <property type="entry name" value="HTH-TYPE TRANSCRIPTIONAL REGULATOR TRMBL2"/>
    <property type="match status" value="1"/>
</dbReference>
<evidence type="ECO:0000259" key="1">
    <source>
        <dbReference type="PROSITE" id="PS50043"/>
    </source>
</evidence>
<keyword evidence="2" id="KW-0238">DNA-binding</keyword>
<dbReference type="SUPFAM" id="SSF46894">
    <property type="entry name" value="C-terminal effector domain of the bipartite response regulators"/>
    <property type="match status" value="1"/>
</dbReference>
<feature type="domain" description="HTH luxR-type" evidence="1">
    <location>
        <begin position="247"/>
        <end position="312"/>
    </location>
</feature>
<dbReference type="InterPro" id="IPR000792">
    <property type="entry name" value="Tscrpt_reg_LuxR_C"/>
</dbReference>
<dbReference type="EMBL" id="JACHGT010000025">
    <property type="protein sequence ID" value="MBB6039708.1"/>
    <property type="molecule type" value="Genomic_DNA"/>
</dbReference>
<comment type="caution">
    <text evidence="2">The sequence shown here is derived from an EMBL/GenBank/DDBJ whole genome shotgun (WGS) entry which is preliminary data.</text>
</comment>
<dbReference type="PROSITE" id="PS50043">
    <property type="entry name" value="HTH_LUXR_2"/>
    <property type="match status" value="1"/>
</dbReference>
<dbReference type="SUPFAM" id="SSF46785">
    <property type="entry name" value="Winged helix' DNA-binding domain"/>
    <property type="match status" value="1"/>
</dbReference>
<dbReference type="InterPro" id="IPR036388">
    <property type="entry name" value="WH-like_DNA-bd_sf"/>
</dbReference>
<organism evidence="2 3">
    <name type="scientific">Phytomonospora endophytica</name>
    <dbReference type="NCBI Taxonomy" id="714109"/>
    <lineage>
        <taxon>Bacteria</taxon>
        <taxon>Bacillati</taxon>
        <taxon>Actinomycetota</taxon>
        <taxon>Actinomycetes</taxon>
        <taxon>Micromonosporales</taxon>
        <taxon>Micromonosporaceae</taxon>
        <taxon>Phytomonospora</taxon>
    </lineage>
</organism>
<evidence type="ECO:0000313" key="2">
    <source>
        <dbReference type="EMBL" id="MBB6039708.1"/>
    </source>
</evidence>
<reference evidence="2 3" key="1">
    <citation type="submission" date="2020-08" db="EMBL/GenBank/DDBJ databases">
        <title>Genomic Encyclopedia of Type Strains, Phase IV (KMG-IV): sequencing the most valuable type-strain genomes for metagenomic binning, comparative biology and taxonomic classification.</title>
        <authorList>
            <person name="Goeker M."/>
        </authorList>
    </citation>
    <scope>NUCLEOTIDE SEQUENCE [LARGE SCALE GENOMIC DNA]</scope>
    <source>
        <strain evidence="2 3">YIM 65646</strain>
    </source>
</reference>
<gene>
    <name evidence="2" type="ORF">HNR73_007606</name>
</gene>
<dbReference type="PANTHER" id="PTHR34293:SF1">
    <property type="entry name" value="HTH-TYPE TRANSCRIPTIONAL REGULATOR TRMBL2"/>
    <property type="match status" value="1"/>
</dbReference>
<dbReference type="AlphaFoldDB" id="A0A841G199"/>
<dbReference type="Pfam" id="PF01978">
    <property type="entry name" value="TrmB"/>
    <property type="match status" value="1"/>
</dbReference>
<dbReference type="Proteomes" id="UP000548476">
    <property type="component" value="Unassembled WGS sequence"/>
</dbReference>
<dbReference type="Gene3D" id="1.10.10.10">
    <property type="entry name" value="Winged helix-like DNA-binding domain superfamily/Winged helix DNA-binding domain"/>
    <property type="match status" value="2"/>
</dbReference>
<dbReference type="SMART" id="SM00421">
    <property type="entry name" value="HTH_LUXR"/>
    <property type="match status" value="1"/>
</dbReference>
<evidence type="ECO:0000313" key="3">
    <source>
        <dbReference type="Proteomes" id="UP000548476"/>
    </source>
</evidence>
<keyword evidence="3" id="KW-1185">Reference proteome</keyword>
<dbReference type="InterPro" id="IPR036390">
    <property type="entry name" value="WH_DNA-bd_sf"/>
</dbReference>
<dbReference type="InterPro" id="IPR051797">
    <property type="entry name" value="TrmB-like"/>
</dbReference>
<accession>A0A841G199</accession>
<protein>
    <submittedName>
        <fullName evidence="2">DNA-binding CsgD family transcriptional regulator/predicted transcriptional regulator</fullName>
    </submittedName>
</protein>
<sequence>MAALTPAGVDPFDEEVYRAVLARPSGTPAELAGELGHSADRVGRALDRLYRHGLVGRLSGVRRRYAAIEPNTAVGALIRARAEELDRVAEATAELSRMFAAAKASAADEVEILTGREALGRWFVRLQQEACDEVITLDRPPYALTTANPVESNAMTRGVRYRAIYAPEALDWPGVHDDIRQLVADGEQARVLPGLRVKLAIADRRLALMPLSLDMTDVRAAVIRSSSLLDALIDYWELAWRQALPLDGPAADPVSDEDRALLRMLVSGLKDEAIARQLDWSIRTMRRRMSRLQALLGAENRFQAGVIAARRGWI</sequence>
<proteinExistence type="predicted"/>